<evidence type="ECO:0000313" key="7">
    <source>
        <dbReference type="Proteomes" id="UP000019335"/>
    </source>
</evidence>
<dbReference type="Proteomes" id="UP000019335">
    <property type="component" value="Chromosome 13"/>
</dbReference>
<dbReference type="GO" id="GO:0006355">
    <property type="term" value="P:regulation of DNA-templated transcription"/>
    <property type="evidence" value="ECO:0007669"/>
    <property type="project" value="InterPro"/>
</dbReference>
<feature type="non-terminal residue" evidence="6">
    <location>
        <position position="1"/>
    </location>
</feature>
<gene>
    <name evidence="6" type="ORF">Naga_100354g1</name>
</gene>
<keyword evidence="1 6" id="KW-0238">DNA-binding</keyword>
<evidence type="ECO:0000256" key="4">
    <source>
        <dbReference type="SAM" id="MobiDB-lite"/>
    </source>
</evidence>
<evidence type="ECO:0000259" key="5">
    <source>
        <dbReference type="Pfam" id="PF05920"/>
    </source>
</evidence>
<accession>W7TW03</accession>
<keyword evidence="7" id="KW-1185">Reference proteome</keyword>
<sequence>SFFFFRASPSPGDRPLPSSPLPLPPRILHAWLRAHWTHPYPSHAQALALAARCRLPSAEKVDTFMMNQRQRTWLPQTKRAYAEAKEARSARPLLALVREVEGGEGEEDGEGDVCKRALERMVAEEGARGEAARGEGGEREVDAAELVWL</sequence>
<evidence type="ECO:0000256" key="1">
    <source>
        <dbReference type="ARBA" id="ARBA00023125"/>
    </source>
</evidence>
<organism evidence="6 7">
    <name type="scientific">Nannochloropsis gaditana</name>
    <dbReference type="NCBI Taxonomy" id="72520"/>
    <lineage>
        <taxon>Eukaryota</taxon>
        <taxon>Sar</taxon>
        <taxon>Stramenopiles</taxon>
        <taxon>Ochrophyta</taxon>
        <taxon>Eustigmatophyceae</taxon>
        <taxon>Eustigmatales</taxon>
        <taxon>Monodopsidaceae</taxon>
        <taxon>Nannochloropsis</taxon>
    </lineage>
</organism>
<evidence type="ECO:0000256" key="2">
    <source>
        <dbReference type="ARBA" id="ARBA00023155"/>
    </source>
</evidence>
<dbReference type="AlphaFoldDB" id="W7TW03"/>
<evidence type="ECO:0000256" key="3">
    <source>
        <dbReference type="ARBA" id="ARBA00023242"/>
    </source>
</evidence>
<feature type="domain" description="KN homeodomain" evidence="5">
    <location>
        <begin position="31"/>
        <end position="71"/>
    </location>
</feature>
<dbReference type="Gene3D" id="1.10.10.60">
    <property type="entry name" value="Homeodomain-like"/>
    <property type="match status" value="1"/>
</dbReference>
<protein>
    <submittedName>
        <fullName evidence="6">Homeodomain-like protein</fullName>
    </submittedName>
</protein>
<feature type="region of interest" description="Disordered" evidence="4">
    <location>
        <begin position="1"/>
        <end position="20"/>
    </location>
</feature>
<dbReference type="SUPFAM" id="SSF46689">
    <property type="entry name" value="Homeodomain-like"/>
    <property type="match status" value="1"/>
</dbReference>
<keyword evidence="3" id="KW-0539">Nucleus</keyword>
<proteinExistence type="predicted"/>
<dbReference type="InterPro" id="IPR009057">
    <property type="entry name" value="Homeodomain-like_sf"/>
</dbReference>
<dbReference type="OrthoDB" id="10651069at2759"/>
<evidence type="ECO:0000313" key="6">
    <source>
        <dbReference type="EMBL" id="EWM24796.1"/>
    </source>
</evidence>
<dbReference type="InterPro" id="IPR008422">
    <property type="entry name" value="KN_HD"/>
</dbReference>
<dbReference type="EMBL" id="AZIL01001105">
    <property type="protein sequence ID" value="EWM24796.1"/>
    <property type="molecule type" value="Genomic_DNA"/>
</dbReference>
<dbReference type="GO" id="GO:0003677">
    <property type="term" value="F:DNA binding"/>
    <property type="evidence" value="ECO:0007669"/>
    <property type="project" value="UniProtKB-KW"/>
</dbReference>
<keyword evidence="2 6" id="KW-0371">Homeobox</keyword>
<dbReference type="Pfam" id="PF05920">
    <property type="entry name" value="Homeobox_KN"/>
    <property type="match status" value="1"/>
</dbReference>
<reference evidence="6 7" key="1">
    <citation type="journal article" date="2014" name="Mol. Plant">
        <title>Chromosome Scale Genome Assembly and Transcriptome Profiling of Nannochloropsis gaditana in Nitrogen Depletion.</title>
        <authorList>
            <person name="Corteggiani Carpinelli E."/>
            <person name="Telatin A."/>
            <person name="Vitulo N."/>
            <person name="Forcato C."/>
            <person name="D'Angelo M."/>
            <person name="Schiavon R."/>
            <person name="Vezzi A."/>
            <person name="Giacometti G.M."/>
            <person name="Morosinotto T."/>
            <person name="Valle G."/>
        </authorList>
    </citation>
    <scope>NUCLEOTIDE SEQUENCE [LARGE SCALE GENOMIC DNA]</scope>
    <source>
        <strain evidence="6 7">B-31</strain>
    </source>
</reference>
<name>W7TW03_9STRA</name>
<comment type="caution">
    <text evidence="6">The sequence shown here is derived from an EMBL/GenBank/DDBJ whole genome shotgun (WGS) entry which is preliminary data.</text>
</comment>